<accession>A0ACC0KEJ0</accession>
<dbReference type="EMBL" id="CM046105">
    <property type="protein sequence ID" value="KAI8434883.1"/>
    <property type="molecule type" value="Genomic_DNA"/>
</dbReference>
<keyword evidence="2" id="KW-1185">Reference proteome</keyword>
<gene>
    <name evidence="1" type="ORF">MSG28_003369</name>
</gene>
<name>A0ACC0KEJ0_CHOFU</name>
<dbReference type="Proteomes" id="UP001064048">
    <property type="component" value="Chromosome 5"/>
</dbReference>
<reference evidence="1 2" key="1">
    <citation type="journal article" date="2022" name="Genome Biol. Evol.">
        <title>The Spruce Budworm Genome: Reconstructing the Evolutionary History of Antifreeze Proteins.</title>
        <authorList>
            <person name="Beliveau C."/>
            <person name="Gagne P."/>
            <person name="Picq S."/>
            <person name="Vernygora O."/>
            <person name="Keeling C.I."/>
            <person name="Pinkney K."/>
            <person name="Doucet D."/>
            <person name="Wen F."/>
            <person name="Johnston J.S."/>
            <person name="Maaroufi H."/>
            <person name="Boyle B."/>
            <person name="Laroche J."/>
            <person name="Dewar K."/>
            <person name="Juretic N."/>
            <person name="Blackburn G."/>
            <person name="Nisole A."/>
            <person name="Brunet B."/>
            <person name="Brandao M."/>
            <person name="Lumley L."/>
            <person name="Duan J."/>
            <person name="Quan G."/>
            <person name="Lucarotti C.J."/>
            <person name="Roe A.D."/>
            <person name="Sperling F.A.H."/>
            <person name="Levesque R.C."/>
            <person name="Cusson M."/>
        </authorList>
    </citation>
    <scope>NUCLEOTIDE SEQUENCE [LARGE SCALE GENOMIC DNA]</scope>
    <source>
        <strain evidence="1">Glfc:IPQL:Cfum</strain>
    </source>
</reference>
<evidence type="ECO:0000313" key="2">
    <source>
        <dbReference type="Proteomes" id="UP001064048"/>
    </source>
</evidence>
<comment type="caution">
    <text evidence="1">The sequence shown here is derived from an EMBL/GenBank/DDBJ whole genome shotgun (WGS) entry which is preliminary data.</text>
</comment>
<sequence length="76" mass="8530">MSSEIRSSVEPRASTSRTAAERRPLMITLGIPRTYGSVFPYYKFLKDTLSESVFSDQDKVLIKLDLENIKKTTSGA</sequence>
<evidence type="ECO:0000313" key="1">
    <source>
        <dbReference type="EMBL" id="KAI8434883.1"/>
    </source>
</evidence>
<proteinExistence type="predicted"/>
<organism evidence="1 2">
    <name type="scientific">Choristoneura fumiferana</name>
    <name type="common">Spruce budworm moth</name>
    <name type="synonym">Archips fumiferana</name>
    <dbReference type="NCBI Taxonomy" id="7141"/>
    <lineage>
        <taxon>Eukaryota</taxon>
        <taxon>Metazoa</taxon>
        <taxon>Ecdysozoa</taxon>
        <taxon>Arthropoda</taxon>
        <taxon>Hexapoda</taxon>
        <taxon>Insecta</taxon>
        <taxon>Pterygota</taxon>
        <taxon>Neoptera</taxon>
        <taxon>Endopterygota</taxon>
        <taxon>Lepidoptera</taxon>
        <taxon>Glossata</taxon>
        <taxon>Ditrysia</taxon>
        <taxon>Tortricoidea</taxon>
        <taxon>Tortricidae</taxon>
        <taxon>Tortricinae</taxon>
        <taxon>Choristoneura</taxon>
    </lineage>
</organism>
<protein>
    <submittedName>
        <fullName evidence="1">Uncharacterized protein</fullName>
    </submittedName>
</protein>